<dbReference type="AlphaFoldDB" id="A0A643JRG8"/>
<gene>
    <name evidence="3" type="ORF">Hfx1149_02190</name>
    <name evidence="2" type="ORF">Hfx1149_14530</name>
    <name evidence="1" type="ORF">Hfx1149_14635</name>
</gene>
<evidence type="ECO:0000313" key="3">
    <source>
        <dbReference type="EMBL" id="KAB1186899.1"/>
    </source>
</evidence>
<protein>
    <submittedName>
        <fullName evidence="2">Uncharacterized protein</fullName>
    </submittedName>
</protein>
<organism evidence="2">
    <name type="scientific">Haloferax sp. CBA1149</name>
    <dbReference type="NCBI Taxonomy" id="2650753"/>
    <lineage>
        <taxon>Archaea</taxon>
        <taxon>Methanobacteriati</taxon>
        <taxon>Methanobacteriota</taxon>
        <taxon>Stenosarchaea group</taxon>
        <taxon>Halobacteria</taxon>
        <taxon>Halobacteriales</taxon>
        <taxon>Haloferacaceae</taxon>
        <taxon>Haloferax</taxon>
    </lineage>
</organism>
<dbReference type="RefSeq" id="WP_151135016.1">
    <property type="nucleotide sequence ID" value="NZ_VZUS01000001.1"/>
</dbReference>
<evidence type="ECO:0000313" key="2">
    <source>
        <dbReference type="EMBL" id="KAB1185832.1"/>
    </source>
</evidence>
<dbReference type="Pfam" id="PF26259">
    <property type="entry name" value="DUF8063"/>
    <property type="match status" value="1"/>
</dbReference>
<dbReference type="InterPro" id="IPR058376">
    <property type="entry name" value="DUF8063"/>
</dbReference>
<sequence>MRRIIFTLILIMTAVATPALAGTVAAQSNENTTETPAPSTPEVDRTIELSETTSITNWRFDNGTFYVTFDVDVPTRVAITDAGKLSRILSEGEGEAAGKARMRRLTLTPGMTTVKFNAEDFNGASAVTISSSNADGIVALRSDAVRAGNPPVKWGTANALVGGAAIVTAAGTFRYVKKKREDKEMTAERLL</sequence>
<accession>A0A643JRG8</accession>
<proteinExistence type="predicted"/>
<reference evidence="2" key="1">
    <citation type="submission" date="2019-09" db="EMBL/GenBank/DDBJ databases">
        <title>Genomic analysis of Haloferax sp. CBA1149.</title>
        <authorList>
            <person name="Roh S.W."/>
        </authorList>
    </citation>
    <scope>NUCLEOTIDE SEQUENCE</scope>
    <source>
        <strain evidence="2">CBA1149</strain>
    </source>
</reference>
<dbReference type="EMBL" id="VZUS01000002">
    <property type="protein sequence ID" value="KAB1185832.1"/>
    <property type="molecule type" value="Genomic_DNA"/>
</dbReference>
<comment type="caution">
    <text evidence="2">The sequence shown here is derived from an EMBL/GenBank/DDBJ whole genome shotgun (WGS) entry which is preliminary data.</text>
</comment>
<dbReference type="EMBL" id="VZUS01000003">
    <property type="protein sequence ID" value="KAB1185670.1"/>
    <property type="molecule type" value="Genomic_DNA"/>
</dbReference>
<evidence type="ECO:0000313" key="1">
    <source>
        <dbReference type="EMBL" id="KAB1185670.1"/>
    </source>
</evidence>
<dbReference type="EMBL" id="VZUS01000001">
    <property type="protein sequence ID" value="KAB1186899.1"/>
    <property type="molecule type" value="Genomic_DNA"/>
</dbReference>
<name>A0A643JRG8_9EURY</name>